<dbReference type="InterPro" id="IPR017738">
    <property type="entry name" value="T6SS-assoc_VCA0118"/>
</dbReference>
<feature type="chain" id="PRO_5021452843" evidence="1">
    <location>
        <begin position="30"/>
        <end position="218"/>
    </location>
</feature>
<accession>A0A4Z1BHA0</accession>
<keyword evidence="1" id="KW-0732">Signal</keyword>
<reference evidence="2 3" key="1">
    <citation type="submission" date="2019-04" db="EMBL/GenBank/DDBJ databases">
        <authorList>
            <person name="Park S."/>
            <person name="Yoon J.-H."/>
        </authorList>
    </citation>
    <scope>NUCLEOTIDE SEQUENCE [LARGE SCALE GENOMIC DNA]</scope>
    <source>
        <strain evidence="2 3">HJM-18</strain>
    </source>
</reference>
<organism evidence="2 3">
    <name type="scientific">Marinobacter confluentis</name>
    <dbReference type="NCBI Taxonomy" id="1697557"/>
    <lineage>
        <taxon>Bacteria</taxon>
        <taxon>Pseudomonadati</taxon>
        <taxon>Pseudomonadota</taxon>
        <taxon>Gammaproteobacteria</taxon>
        <taxon>Pseudomonadales</taxon>
        <taxon>Marinobacteraceae</taxon>
        <taxon>Marinobacter</taxon>
    </lineage>
</organism>
<dbReference type="OrthoDB" id="7831428at2"/>
<evidence type="ECO:0000313" key="3">
    <source>
        <dbReference type="Proteomes" id="UP000298325"/>
    </source>
</evidence>
<keyword evidence="3" id="KW-1185">Reference proteome</keyword>
<dbReference type="Pfam" id="PF11319">
    <property type="entry name" value="VasI"/>
    <property type="match status" value="1"/>
</dbReference>
<evidence type="ECO:0000313" key="2">
    <source>
        <dbReference type="EMBL" id="TGN38859.1"/>
    </source>
</evidence>
<gene>
    <name evidence="2" type="primary">tagO</name>
    <name evidence="2" type="ORF">E5Q11_14100</name>
</gene>
<dbReference type="NCBIfam" id="TIGR03360">
    <property type="entry name" value="VI_minor_1"/>
    <property type="match status" value="1"/>
</dbReference>
<dbReference type="AlphaFoldDB" id="A0A4Z1BHA0"/>
<dbReference type="Proteomes" id="UP000298325">
    <property type="component" value="Unassembled WGS sequence"/>
</dbReference>
<name>A0A4Z1BHA0_9GAMM</name>
<protein>
    <submittedName>
        <fullName evidence="2">Type VI secretion system-associated protein TagO</fullName>
    </submittedName>
</protein>
<dbReference type="EMBL" id="SRPF01000004">
    <property type="protein sequence ID" value="TGN38859.1"/>
    <property type="molecule type" value="Genomic_DNA"/>
</dbReference>
<comment type="caution">
    <text evidence="2">The sequence shown here is derived from an EMBL/GenBank/DDBJ whole genome shotgun (WGS) entry which is preliminary data.</text>
</comment>
<evidence type="ECO:0000256" key="1">
    <source>
        <dbReference type="SAM" id="SignalP"/>
    </source>
</evidence>
<proteinExistence type="predicted"/>
<feature type="signal peptide" evidence="1">
    <location>
        <begin position="1"/>
        <end position="29"/>
    </location>
</feature>
<sequence>MNPFIQSCHLSWVAGAVFLAVVGTASVQADTSGQLSDARDCTAEAQRLERLACFDDVFGTPITVAFAEDFSGQQPERWRQAFAQEQRRRPDDGPIYRNTGQISGHLMTLSALGSAPPRPLLAIQCHNNITELTVMLPEDIDDEPLTLDFGQGKQKWRVRDNGYVVSGGRGLPAIRTILDMSKASDVTVASSNSRIDGLVFDLTDFGSTLRPLREACGW</sequence>